<dbReference type="Proteomes" id="UP000460317">
    <property type="component" value="Unassembled WGS sequence"/>
</dbReference>
<keyword evidence="2" id="KW-0326">Glycosidase</keyword>
<dbReference type="InterPro" id="IPR005084">
    <property type="entry name" value="CBM6"/>
</dbReference>
<dbReference type="GO" id="GO:0005975">
    <property type="term" value="P:carbohydrate metabolic process"/>
    <property type="evidence" value="ECO:0007669"/>
    <property type="project" value="InterPro"/>
</dbReference>
<dbReference type="SUPFAM" id="SSF49785">
    <property type="entry name" value="Galactose-binding domain-like"/>
    <property type="match status" value="1"/>
</dbReference>
<dbReference type="SUPFAM" id="SSF51445">
    <property type="entry name" value="(Trans)glycosidases"/>
    <property type="match status" value="1"/>
</dbReference>
<name>A0A7J5JQR4_BACT4</name>
<feature type="domain" description="CBM6" evidence="4">
    <location>
        <begin position="519"/>
        <end position="655"/>
    </location>
</feature>
<keyword evidence="3" id="KW-0732">Signal</keyword>
<organism evidence="5 6">
    <name type="scientific">Bacteroides thetaiotaomicron</name>
    <dbReference type="NCBI Taxonomy" id="818"/>
    <lineage>
        <taxon>Bacteria</taxon>
        <taxon>Pseudomonadati</taxon>
        <taxon>Bacteroidota</taxon>
        <taxon>Bacteroidia</taxon>
        <taxon>Bacteroidales</taxon>
        <taxon>Bacteroidaceae</taxon>
        <taxon>Bacteroides</taxon>
    </lineage>
</organism>
<dbReference type="PROSITE" id="PS51175">
    <property type="entry name" value="CBM6"/>
    <property type="match status" value="1"/>
</dbReference>
<feature type="signal peptide" evidence="3">
    <location>
        <begin position="1"/>
        <end position="20"/>
    </location>
</feature>
<evidence type="ECO:0000313" key="6">
    <source>
        <dbReference type="Proteomes" id="UP000460317"/>
    </source>
</evidence>
<dbReference type="Gene3D" id="2.60.120.260">
    <property type="entry name" value="Galactose-binding domain-like"/>
    <property type="match status" value="1"/>
</dbReference>
<dbReference type="GO" id="GO:0009341">
    <property type="term" value="C:beta-galactosidase complex"/>
    <property type="evidence" value="ECO:0007669"/>
    <property type="project" value="InterPro"/>
</dbReference>
<proteinExistence type="predicted"/>
<evidence type="ECO:0000256" key="1">
    <source>
        <dbReference type="ARBA" id="ARBA00022801"/>
    </source>
</evidence>
<evidence type="ECO:0000313" key="5">
    <source>
        <dbReference type="EMBL" id="KAB4453477.1"/>
    </source>
</evidence>
<dbReference type="InterPro" id="IPR013529">
    <property type="entry name" value="Glyco_hydro_42_N"/>
</dbReference>
<reference evidence="5 6" key="1">
    <citation type="journal article" date="2019" name="Nat. Med.">
        <title>A library of human gut bacterial isolates paired with longitudinal multiomics data enables mechanistic microbiome research.</title>
        <authorList>
            <person name="Poyet M."/>
            <person name="Groussin M."/>
            <person name="Gibbons S.M."/>
            <person name="Avila-Pacheco J."/>
            <person name="Jiang X."/>
            <person name="Kearney S.M."/>
            <person name="Perrotta A.R."/>
            <person name="Berdy B."/>
            <person name="Zhao S."/>
            <person name="Lieberman T.D."/>
            <person name="Swanson P.K."/>
            <person name="Smith M."/>
            <person name="Roesemann S."/>
            <person name="Alexander J.E."/>
            <person name="Rich S.A."/>
            <person name="Livny J."/>
            <person name="Vlamakis H."/>
            <person name="Clish C."/>
            <person name="Bullock K."/>
            <person name="Deik A."/>
            <person name="Scott J."/>
            <person name="Pierce K.A."/>
            <person name="Xavier R.J."/>
            <person name="Alm E.J."/>
        </authorList>
    </citation>
    <scope>NUCLEOTIDE SEQUENCE [LARGE SCALE GENOMIC DNA]</scope>
    <source>
        <strain evidence="5 6">BIOML-A165</strain>
    </source>
</reference>
<dbReference type="EMBL" id="WCSB01000005">
    <property type="protein sequence ID" value="KAB4453477.1"/>
    <property type="molecule type" value="Genomic_DNA"/>
</dbReference>
<dbReference type="GO" id="GO:0030246">
    <property type="term" value="F:carbohydrate binding"/>
    <property type="evidence" value="ECO:0007669"/>
    <property type="project" value="InterPro"/>
</dbReference>
<sequence>MNVRLVVLSLCCCLNWPAMANAKNAVSVAKKQQVISEVDTSLEGSQKYVLRVGGKPYYMTNVQVRLDLLRYSEEWSMELCEKLIAQIAADGFNTISVPVHWVEVEPERDKFDWKILDSYLKLTNKYGLKMELLWFGANSGGHVQWLGRPSKNAVHLRTPDYVLDSPAPSSKETTSDYAIRRDLSDYTLDIADTNLRDRETEVLKKVMNHIAEWDVKNGHKHPVIGVQINNEFLSHKIPFSNPLAIDYLNTVAGGVKESDYVVWTRANCVFWNMTARIHGNEAHRLSDKTTNLDFVGLDTYRMHFPTDASFVASMRENVPYVGKNFRMIMETNSEIPVSAQIQLAALSGNSSLDYYTIEGMYGRDGDNIVPLVGHLDDVRRTNRMLLCDPTDLATKAHGYGLYVHNWEGVNGTATTSNSGISYSPYYPTSQGVSIMRGDGEVVLMSTGGGRFSLPKGMVVERASRGHFDIDNRWVKEGDIKLGKRQAFDSAGDDTPSLFVEGGTAVLLECKPTGEPVPSQILQAEFALISPDAKAEYDIRNIGFAGNGYVKLPAHEGASIVWNNVDGKEGGDKIIRLRYSLEDNRPAELILTVNGKPQKIKLAPTGGGDKYGYLTILIQMQKGKNNIIRLETVYNYFSGNGVFPAPAGNIDEFQVM</sequence>
<keyword evidence="1" id="KW-0378">Hydrolase</keyword>
<dbReference type="Gene3D" id="3.20.20.80">
    <property type="entry name" value="Glycosidases"/>
    <property type="match status" value="1"/>
</dbReference>
<gene>
    <name evidence="5" type="ORF">GAN93_06985</name>
</gene>
<evidence type="ECO:0000259" key="4">
    <source>
        <dbReference type="PROSITE" id="PS51175"/>
    </source>
</evidence>
<dbReference type="RefSeq" id="WP_130041438.1">
    <property type="nucleotide sequence ID" value="NZ_RCXW01000005.1"/>
</dbReference>
<dbReference type="GO" id="GO:0004565">
    <property type="term" value="F:beta-galactosidase activity"/>
    <property type="evidence" value="ECO:0007669"/>
    <property type="project" value="InterPro"/>
</dbReference>
<dbReference type="InterPro" id="IPR017853">
    <property type="entry name" value="GH"/>
</dbReference>
<comment type="caution">
    <text evidence="5">The sequence shown here is derived from an EMBL/GenBank/DDBJ whole genome shotgun (WGS) entry which is preliminary data.</text>
</comment>
<dbReference type="InterPro" id="IPR008979">
    <property type="entry name" value="Galactose-bd-like_sf"/>
</dbReference>
<protein>
    <submittedName>
        <fullName evidence="5">DUF4978 domain-containing protein</fullName>
    </submittedName>
</protein>
<accession>A0A7J5JQR4</accession>
<feature type="chain" id="PRO_5029881620" evidence="3">
    <location>
        <begin position="21"/>
        <end position="655"/>
    </location>
</feature>
<evidence type="ECO:0000256" key="2">
    <source>
        <dbReference type="ARBA" id="ARBA00023295"/>
    </source>
</evidence>
<dbReference type="AlphaFoldDB" id="A0A7J5JQR4"/>
<dbReference type="Pfam" id="PF02449">
    <property type="entry name" value="Glyco_hydro_42"/>
    <property type="match status" value="1"/>
</dbReference>
<evidence type="ECO:0000256" key="3">
    <source>
        <dbReference type="SAM" id="SignalP"/>
    </source>
</evidence>